<accession>A0ABU6WYC2</accession>
<evidence type="ECO:0000313" key="1">
    <source>
        <dbReference type="EMBL" id="MED6189896.1"/>
    </source>
</evidence>
<feature type="non-terminal residue" evidence="1">
    <location>
        <position position="1"/>
    </location>
</feature>
<dbReference type="EMBL" id="JASCZI010184053">
    <property type="protein sequence ID" value="MED6189896.1"/>
    <property type="molecule type" value="Genomic_DNA"/>
</dbReference>
<comment type="caution">
    <text evidence="1">The sequence shown here is derived from an EMBL/GenBank/DDBJ whole genome shotgun (WGS) entry which is preliminary data.</text>
</comment>
<protein>
    <submittedName>
        <fullName evidence="1">Uncharacterized protein</fullName>
    </submittedName>
</protein>
<reference evidence="1 2" key="1">
    <citation type="journal article" date="2023" name="Plants (Basel)">
        <title>Bridging the Gap: Combining Genomics and Transcriptomics Approaches to Understand Stylosanthes scabra, an Orphan Legume from the Brazilian Caatinga.</title>
        <authorList>
            <person name="Ferreira-Neto J.R.C."/>
            <person name="da Silva M.D."/>
            <person name="Binneck E."/>
            <person name="de Melo N.F."/>
            <person name="da Silva R.H."/>
            <person name="de Melo A.L.T.M."/>
            <person name="Pandolfi V."/>
            <person name="Bustamante F.O."/>
            <person name="Brasileiro-Vidal A.C."/>
            <person name="Benko-Iseppon A.M."/>
        </authorList>
    </citation>
    <scope>NUCLEOTIDE SEQUENCE [LARGE SCALE GENOMIC DNA]</scope>
    <source>
        <tissue evidence="1">Leaves</tissue>
    </source>
</reference>
<proteinExistence type="predicted"/>
<gene>
    <name evidence="1" type="ORF">PIB30_100483</name>
</gene>
<keyword evidence="2" id="KW-1185">Reference proteome</keyword>
<sequence length="101" mass="11441">SVSWQYHLIPRLLNVGGTTPPSPMLRRTDQAGRTTNLVRRNTILTFFHSREEMTSHTYLGERPLSLSQTSNAMKAGHDLYPCHTKVRTEPNQSHTSGSIHE</sequence>
<organism evidence="1 2">
    <name type="scientific">Stylosanthes scabra</name>
    <dbReference type="NCBI Taxonomy" id="79078"/>
    <lineage>
        <taxon>Eukaryota</taxon>
        <taxon>Viridiplantae</taxon>
        <taxon>Streptophyta</taxon>
        <taxon>Embryophyta</taxon>
        <taxon>Tracheophyta</taxon>
        <taxon>Spermatophyta</taxon>
        <taxon>Magnoliopsida</taxon>
        <taxon>eudicotyledons</taxon>
        <taxon>Gunneridae</taxon>
        <taxon>Pentapetalae</taxon>
        <taxon>rosids</taxon>
        <taxon>fabids</taxon>
        <taxon>Fabales</taxon>
        <taxon>Fabaceae</taxon>
        <taxon>Papilionoideae</taxon>
        <taxon>50 kb inversion clade</taxon>
        <taxon>dalbergioids sensu lato</taxon>
        <taxon>Dalbergieae</taxon>
        <taxon>Pterocarpus clade</taxon>
        <taxon>Stylosanthes</taxon>
    </lineage>
</organism>
<name>A0ABU6WYC2_9FABA</name>
<dbReference type="Proteomes" id="UP001341840">
    <property type="component" value="Unassembled WGS sequence"/>
</dbReference>
<evidence type="ECO:0000313" key="2">
    <source>
        <dbReference type="Proteomes" id="UP001341840"/>
    </source>
</evidence>